<keyword evidence="3" id="KW-0489">Methyltransferase</keyword>
<accession>A0ABS3DX28</accession>
<feature type="domain" description="Methyltransferase" evidence="2">
    <location>
        <begin position="34"/>
        <end position="124"/>
    </location>
</feature>
<dbReference type="GO" id="GO:0008168">
    <property type="term" value="F:methyltransferase activity"/>
    <property type="evidence" value="ECO:0007669"/>
    <property type="project" value="UniProtKB-KW"/>
</dbReference>
<dbReference type="Proteomes" id="UP000663970">
    <property type="component" value="Unassembled WGS sequence"/>
</dbReference>
<evidence type="ECO:0000313" key="4">
    <source>
        <dbReference type="Proteomes" id="UP000663970"/>
    </source>
</evidence>
<dbReference type="InterPro" id="IPR041698">
    <property type="entry name" value="Methyltransf_25"/>
</dbReference>
<proteinExistence type="predicted"/>
<keyword evidence="4" id="KW-1185">Reference proteome</keyword>
<dbReference type="Gene3D" id="3.40.50.150">
    <property type="entry name" value="Vaccinia Virus protein VP39"/>
    <property type="match status" value="1"/>
</dbReference>
<evidence type="ECO:0000259" key="2">
    <source>
        <dbReference type="Pfam" id="PF13649"/>
    </source>
</evidence>
<protein>
    <submittedName>
        <fullName evidence="3">Class I SAM-dependent methyltransferase</fullName>
    </submittedName>
</protein>
<dbReference type="SUPFAM" id="SSF53335">
    <property type="entry name" value="S-adenosyl-L-methionine-dependent methyltransferases"/>
    <property type="match status" value="1"/>
</dbReference>
<reference evidence="3 4" key="1">
    <citation type="submission" date="2020-12" db="EMBL/GenBank/DDBJ databases">
        <title>Oil enriched cultivation method for isolating marine PHA-producing bacteria.</title>
        <authorList>
            <person name="Zheng W."/>
            <person name="Yu S."/>
            <person name="Huang Y."/>
        </authorList>
    </citation>
    <scope>NUCLEOTIDE SEQUENCE [LARGE SCALE GENOMIC DNA]</scope>
    <source>
        <strain evidence="3 4">SY-2-6</strain>
    </source>
</reference>
<evidence type="ECO:0000256" key="1">
    <source>
        <dbReference type="ARBA" id="ARBA00022679"/>
    </source>
</evidence>
<sequence>MSFEQEYQHNKVRWIEPDEQVVKWLAAVPAGRALDLGAGEGGNSFWLAQQGWDVTSVDAAPSAVEFITDYAKAKEYAIQSEVADARTYTGNAPFDLILLSFVHFSKKDRENLFARLEKQLAEDGVMVYVGLVKTEDELPPGGRLQEFPPSDEIAEEWKVRTSLDIVEQVDDIREVPIGVAQGMYQARTVGLIGRKGRDDERIL</sequence>
<dbReference type="EMBL" id="JAEKJY010000003">
    <property type="protein sequence ID" value="MBN8235793.1"/>
    <property type="molecule type" value="Genomic_DNA"/>
</dbReference>
<dbReference type="Pfam" id="PF13649">
    <property type="entry name" value="Methyltransf_25"/>
    <property type="match status" value="1"/>
</dbReference>
<comment type="caution">
    <text evidence="3">The sequence shown here is derived from an EMBL/GenBank/DDBJ whole genome shotgun (WGS) entry which is preliminary data.</text>
</comment>
<gene>
    <name evidence="3" type="ORF">JF544_11070</name>
</gene>
<dbReference type="InterPro" id="IPR029063">
    <property type="entry name" value="SAM-dependent_MTases_sf"/>
</dbReference>
<dbReference type="RefSeq" id="WP_206933945.1">
    <property type="nucleotide sequence ID" value="NZ_JAEKJY010000003.1"/>
</dbReference>
<dbReference type="GO" id="GO:0032259">
    <property type="term" value="P:methylation"/>
    <property type="evidence" value="ECO:0007669"/>
    <property type="project" value="UniProtKB-KW"/>
</dbReference>
<name>A0ABS3DX28_9BACI</name>
<dbReference type="PANTHER" id="PTHR43861">
    <property type="entry name" value="TRANS-ACONITATE 2-METHYLTRANSFERASE-RELATED"/>
    <property type="match status" value="1"/>
</dbReference>
<organism evidence="3 4">
    <name type="scientific">Halobacillus kuroshimensis</name>
    <dbReference type="NCBI Taxonomy" id="302481"/>
    <lineage>
        <taxon>Bacteria</taxon>
        <taxon>Bacillati</taxon>
        <taxon>Bacillota</taxon>
        <taxon>Bacilli</taxon>
        <taxon>Bacillales</taxon>
        <taxon>Bacillaceae</taxon>
        <taxon>Halobacillus</taxon>
    </lineage>
</organism>
<dbReference type="CDD" id="cd02440">
    <property type="entry name" value="AdoMet_MTases"/>
    <property type="match status" value="1"/>
</dbReference>
<keyword evidence="1" id="KW-0808">Transferase</keyword>
<evidence type="ECO:0000313" key="3">
    <source>
        <dbReference type="EMBL" id="MBN8235793.1"/>
    </source>
</evidence>